<evidence type="ECO:0000313" key="9">
    <source>
        <dbReference type="Proteomes" id="UP000022910"/>
    </source>
</evidence>
<evidence type="ECO:0000256" key="2">
    <source>
        <dbReference type="ARBA" id="ARBA00005466"/>
    </source>
</evidence>
<reference evidence="8 9" key="1">
    <citation type="submission" date="2014-02" db="EMBL/GenBank/DDBJ databases">
        <title>Single nucleus genome sequencing reveals high similarity among nuclei of an endomycorrhizal fungus.</title>
        <authorList>
            <person name="Lin K."/>
            <person name="Geurts R."/>
            <person name="Zhang Z."/>
            <person name="Limpens E."/>
            <person name="Saunders D.G."/>
            <person name="Mu D."/>
            <person name="Pang E."/>
            <person name="Cao H."/>
            <person name="Cha H."/>
            <person name="Lin T."/>
            <person name="Zhou Q."/>
            <person name="Shang Y."/>
            <person name="Li Y."/>
            <person name="Ivanov S."/>
            <person name="Sharma T."/>
            <person name="Velzen R.V."/>
            <person name="Ruijter N.D."/>
            <person name="Aanen D.K."/>
            <person name="Win J."/>
            <person name="Kamoun S."/>
            <person name="Bisseling T."/>
            <person name="Huang S."/>
        </authorList>
    </citation>
    <scope>NUCLEOTIDE SEQUENCE [LARGE SCALE GENOMIC DNA]</scope>
    <source>
        <strain evidence="9">DAOM197198w</strain>
    </source>
</reference>
<dbReference type="OMA" id="AHKLYYG"/>
<keyword evidence="9" id="KW-1185">Reference proteome</keyword>
<dbReference type="Pfam" id="PF01565">
    <property type="entry name" value="FAD_binding_4"/>
    <property type="match status" value="1"/>
</dbReference>
<dbReference type="Pfam" id="PF08031">
    <property type="entry name" value="BBE"/>
    <property type="match status" value="1"/>
</dbReference>
<evidence type="ECO:0000256" key="1">
    <source>
        <dbReference type="ARBA" id="ARBA00001974"/>
    </source>
</evidence>
<dbReference type="InterPro" id="IPR016169">
    <property type="entry name" value="FAD-bd_PCMH_sub2"/>
</dbReference>
<dbReference type="InterPro" id="IPR050416">
    <property type="entry name" value="FAD-linked_Oxidoreductase"/>
</dbReference>
<dbReference type="STRING" id="1432141.A0A015JDI1"/>
<dbReference type="GO" id="GO:0071949">
    <property type="term" value="F:FAD binding"/>
    <property type="evidence" value="ECO:0007669"/>
    <property type="project" value="InterPro"/>
</dbReference>
<evidence type="ECO:0000313" key="8">
    <source>
        <dbReference type="EMBL" id="EXX65040.1"/>
    </source>
</evidence>
<dbReference type="PROSITE" id="PS00862">
    <property type="entry name" value="OX2_COVAL_FAD"/>
    <property type="match status" value="1"/>
</dbReference>
<feature type="chain" id="PRO_5001474502" description="FAD-binding PCMH-type domain-containing protein" evidence="6">
    <location>
        <begin position="29"/>
        <end position="495"/>
    </location>
</feature>
<dbReference type="InterPro" id="IPR016166">
    <property type="entry name" value="FAD-bd_PCMH"/>
</dbReference>
<evidence type="ECO:0000256" key="5">
    <source>
        <dbReference type="ARBA" id="ARBA00023002"/>
    </source>
</evidence>
<evidence type="ECO:0000256" key="4">
    <source>
        <dbReference type="ARBA" id="ARBA00022827"/>
    </source>
</evidence>
<comment type="similarity">
    <text evidence="2">Belongs to the oxygen-dependent FAD-linked oxidoreductase family.</text>
</comment>
<dbReference type="GO" id="GO:0016491">
    <property type="term" value="F:oxidoreductase activity"/>
    <property type="evidence" value="ECO:0007669"/>
    <property type="project" value="UniProtKB-KW"/>
</dbReference>
<accession>A0A015JDI1</accession>
<dbReference type="Gene3D" id="3.30.465.10">
    <property type="match status" value="1"/>
</dbReference>
<comment type="caution">
    <text evidence="8">The sequence shown here is derived from an EMBL/GenBank/DDBJ whole genome shotgun (WGS) entry which is preliminary data.</text>
</comment>
<dbReference type="InterPro" id="IPR006093">
    <property type="entry name" value="Oxy_OxRdtase_FAD_BS"/>
</dbReference>
<keyword evidence="5" id="KW-0560">Oxidoreductase</keyword>
<dbReference type="PANTHER" id="PTHR42973">
    <property type="entry name" value="BINDING OXIDOREDUCTASE, PUTATIVE (AFU_ORTHOLOGUE AFUA_1G17690)-RELATED"/>
    <property type="match status" value="1"/>
</dbReference>
<keyword evidence="3" id="KW-0285">Flavoprotein</keyword>
<keyword evidence="4" id="KW-0274">FAD</keyword>
<sequence length="495" mass="55476">MKLIKQLDIVLLLLWCILSFNFIENVNSSLISPILPPYHICLRSIEGPVIYPSDSRFQSLIIDDNIRVNYTPSVLVYAVNNEDVKNAVKCAVKWKTDIVPRSGGHSYEKYSLGGRDNVIVLDVTLINDITINSNSEPKTAKIGAGNRLGNIYVKLSEAGFLIPAGTCPSVGIGGHALVGGIGYCSRTYGITCDNVISMEMVNAKGELLHIDSTSHPKLFFALRGAGGGSYGIVTSYVFHIHPAPPQATYMRFAFNRTNLAQVHQLIFALNEVGPLIDNKIGLKLRLFKTSLIATVLYLGPRTEAKNAMKDFLSKAPERISSEYNQLTFLEAIIAVADVSEYDMYHPSHHPIFFKLKSFYVNQGEGLNQAAINDLVDFSNRASCEVLTTFDLYGGKINIDRHNTSFVHRNALYCIRMQMESYEALSPQCIDEMDNFGRRFQYKINSTSSYQGFIDRSLDNWQSRYYGNIFGKLVEIKNEYDPNNLFNFPQSIPISY</sequence>
<dbReference type="SUPFAM" id="SSF56176">
    <property type="entry name" value="FAD-binding/transporter-associated domain-like"/>
    <property type="match status" value="1"/>
</dbReference>
<dbReference type="OrthoDB" id="415825at2759"/>
<dbReference type="InterPro" id="IPR036318">
    <property type="entry name" value="FAD-bd_PCMH-like_sf"/>
</dbReference>
<keyword evidence="6" id="KW-0732">Signal</keyword>
<dbReference type="EMBL" id="JEMT01022589">
    <property type="protein sequence ID" value="EXX65040.1"/>
    <property type="molecule type" value="Genomic_DNA"/>
</dbReference>
<dbReference type="AlphaFoldDB" id="A0A015JDI1"/>
<evidence type="ECO:0000259" key="7">
    <source>
        <dbReference type="PROSITE" id="PS51387"/>
    </source>
</evidence>
<comment type="cofactor">
    <cofactor evidence="1">
        <name>FAD</name>
        <dbReference type="ChEBI" id="CHEBI:57692"/>
    </cofactor>
</comment>
<evidence type="ECO:0000256" key="3">
    <source>
        <dbReference type="ARBA" id="ARBA00022630"/>
    </source>
</evidence>
<gene>
    <name evidence="8" type="ORF">RirG_137100</name>
</gene>
<dbReference type="PROSITE" id="PS51387">
    <property type="entry name" value="FAD_PCMH"/>
    <property type="match status" value="1"/>
</dbReference>
<dbReference type="InterPro" id="IPR012951">
    <property type="entry name" value="BBE"/>
</dbReference>
<dbReference type="Proteomes" id="UP000022910">
    <property type="component" value="Unassembled WGS sequence"/>
</dbReference>
<protein>
    <recommendedName>
        <fullName evidence="7">FAD-binding PCMH-type domain-containing protein</fullName>
    </recommendedName>
</protein>
<organism evidence="8 9">
    <name type="scientific">Rhizophagus irregularis (strain DAOM 197198w)</name>
    <name type="common">Glomus intraradices</name>
    <dbReference type="NCBI Taxonomy" id="1432141"/>
    <lineage>
        <taxon>Eukaryota</taxon>
        <taxon>Fungi</taxon>
        <taxon>Fungi incertae sedis</taxon>
        <taxon>Mucoromycota</taxon>
        <taxon>Glomeromycotina</taxon>
        <taxon>Glomeromycetes</taxon>
        <taxon>Glomerales</taxon>
        <taxon>Glomeraceae</taxon>
        <taxon>Rhizophagus</taxon>
    </lineage>
</organism>
<dbReference type="InterPro" id="IPR006094">
    <property type="entry name" value="Oxid_FAD_bind_N"/>
</dbReference>
<dbReference type="HOGENOM" id="CLU_018354_10_2_1"/>
<dbReference type="PANTHER" id="PTHR42973:SF39">
    <property type="entry name" value="FAD-BINDING PCMH-TYPE DOMAIN-CONTAINING PROTEIN"/>
    <property type="match status" value="1"/>
</dbReference>
<dbReference type="SMR" id="A0A015JDI1"/>
<feature type="domain" description="FAD-binding PCMH-type" evidence="7">
    <location>
        <begin position="68"/>
        <end position="243"/>
    </location>
</feature>
<name>A0A015JDI1_RHIIW</name>
<dbReference type="Gene3D" id="3.40.462.20">
    <property type="match status" value="1"/>
</dbReference>
<proteinExistence type="inferred from homology"/>
<feature type="signal peptide" evidence="6">
    <location>
        <begin position="1"/>
        <end position="28"/>
    </location>
</feature>
<evidence type="ECO:0000256" key="6">
    <source>
        <dbReference type="SAM" id="SignalP"/>
    </source>
</evidence>